<dbReference type="Proteomes" id="UP000045706">
    <property type="component" value="Unassembled WGS sequence"/>
</dbReference>
<evidence type="ECO:0000256" key="1">
    <source>
        <dbReference type="ARBA" id="ARBA00007749"/>
    </source>
</evidence>
<keyword evidence="4" id="KW-0862">Zinc</keyword>
<comment type="similarity">
    <text evidence="1">Belongs to the metallo-beta-lactamase superfamily.</text>
</comment>
<dbReference type="SMART" id="SM00849">
    <property type="entry name" value="Lactamase_B"/>
    <property type="match status" value="1"/>
</dbReference>
<dbReference type="InterPro" id="IPR051013">
    <property type="entry name" value="MBL_superfamily_lactonases"/>
</dbReference>
<sequence length="366" mass="40187">MTADMSQPRLELPSGQTSVSVKMINPVNFGPAMLKRFMAPDVPGLETFPTSPSLSFLVEHPSGRKLVWDLGIRKDYANYAPTIAGYIPTTGYKIEVIKSVAEILEENGMAAKEIEAVIWSHWHWDHIGDPSTFPPTTDLVVGPGFKDAMLPGAPANPDSPLLESDYTGRNLREVSFNGTDAEHLKIGEFPAFDYFGDGSFYLLDSPGHAVGHLCGLARTTTAPATFILMGGDVCHYAGILRPSEYLPVPQSISPHPCHPQDCNSMLCPGGAWDELQRSRGRQPTDSLYVATFGLDVPLAMRTIGSLQQFDCNDDVFVIIAHDSTVRDAVPHFPLGLNEWKKNGWGKAVKWAFLRDLKVYWESKGLA</sequence>
<evidence type="ECO:0000313" key="7">
    <source>
        <dbReference type="Proteomes" id="UP000045706"/>
    </source>
</evidence>
<evidence type="ECO:0000259" key="5">
    <source>
        <dbReference type="SMART" id="SM00849"/>
    </source>
</evidence>
<keyword evidence="2" id="KW-0479">Metal-binding</keyword>
<evidence type="ECO:0000256" key="4">
    <source>
        <dbReference type="ARBA" id="ARBA00022833"/>
    </source>
</evidence>
<gene>
    <name evidence="6" type="ORF">BN1723_000401</name>
</gene>
<evidence type="ECO:0000313" key="6">
    <source>
        <dbReference type="EMBL" id="CRK20588.1"/>
    </source>
</evidence>
<dbReference type="EMBL" id="CVQI01011112">
    <property type="protein sequence ID" value="CRK20588.1"/>
    <property type="molecule type" value="Genomic_DNA"/>
</dbReference>
<reference evidence="7" key="1">
    <citation type="submission" date="2015-05" db="EMBL/GenBank/DDBJ databases">
        <authorList>
            <person name="Fogelqvist Johan"/>
        </authorList>
    </citation>
    <scope>NUCLEOTIDE SEQUENCE [LARGE SCALE GENOMIC DNA]</scope>
</reference>
<dbReference type="Pfam" id="PF00753">
    <property type="entry name" value="Lactamase_B"/>
    <property type="match status" value="1"/>
</dbReference>
<accession>A0A0G4LEW8</accession>
<dbReference type="PANTHER" id="PTHR42978:SF5">
    <property type="entry name" value="METALLO-BETA-LACTAMASE DOMAIN-CONTAINING PROTEIN"/>
    <property type="match status" value="1"/>
</dbReference>
<dbReference type="SUPFAM" id="SSF56281">
    <property type="entry name" value="Metallo-hydrolase/oxidoreductase"/>
    <property type="match status" value="1"/>
</dbReference>
<organism evidence="6 7">
    <name type="scientific">Verticillium longisporum</name>
    <name type="common">Verticillium dahliae var. longisporum</name>
    <dbReference type="NCBI Taxonomy" id="100787"/>
    <lineage>
        <taxon>Eukaryota</taxon>
        <taxon>Fungi</taxon>
        <taxon>Dikarya</taxon>
        <taxon>Ascomycota</taxon>
        <taxon>Pezizomycotina</taxon>
        <taxon>Sordariomycetes</taxon>
        <taxon>Hypocreomycetidae</taxon>
        <taxon>Glomerellales</taxon>
        <taxon>Plectosphaerellaceae</taxon>
        <taxon>Verticillium</taxon>
    </lineage>
</organism>
<dbReference type="AlphaFoldDB" id="A0A0G4LEW8"/>
<dbReference type="GO" id="GO:0046872">
    <property type="term" value="F:metal ion binding"/>
    <property type="evidence" value="ECO:0007669"/>
    <property type="project" value="UniProtKB-KW"/>
</dbReference>
<dbReference type="GO" id="GO:0016787">
    <property type="term" value="F:hydrolase activity"/>
    <property type="evidence" value="ECO:0007669"/>
    <property type="project" value="UniProtKB-KW"/>
</dbReference>
<dbReference type="InterPro" id="IPR036866">
    <property type="entry name" value="RibonucZ/Hydroxyglut_hydro"/>
</dbReference>
<evidence type="ECO:0000256" key="2">
    <source>
        <dbReference type="ARBA" id="ARBA00022723"/>
    </source>
</evidence>
<keyword evidence="3" id="KW-0378">Hydrolase</keyword>
<proteinExistence type="inferred from homology"/>
<dbReference type="InterPro" id="IPR001279">
    <property type="entry name" value="Metallo-B-lactamas"/>
</dbReference>
<dbReference type="CDD" id="cd07730">
    <property type="entry name" value="metallo-hydrolase-like_MBL-fold"/>
    <property type="match status" value="1"/>
</dbReference>
<protein>
    <recommendedName>
        <fullName evidence="5">Metallo-beta-lactamase domain-containing protein</fullName>
    </recommendedName>
</protein>
<feature type="domain" description="Metallo-beta-lactamase" evidence="5">
    <location>
        <begin position="52"/>
        <end position="258"/>
    </location>
</feature>
<name>A0A0G4LEW8_VERLO</name>
<evidence type="ECO:0000256" key="3">
    <source>
        <dbReference type="ARBA" id="ARBA00022801"/>
    </source>
</evidence>
<dbReference type="PANTHER" id="PTHR42978">
    <property type="entry name" value="QUORUM-QUENCHING LACTONASE YTNP-RELATED-RELATED"/>
    <property type="match status" value="1"/>
</dbReference>
<dbReference type="Gene3D" id="3.60.15.10">
    <property type="entry name" value="Ribonuclease Z/Hydroxyacylglutathione hydrolase-like"/>
    <property type="match status" value="1"/>
</dbReference>